<name>A0ABX7B3C0_9BACI</name>
<reference evidence="4 5" key="1">
    <citation type="submission" date="2020-01" db="EMBL/GenBank/DDBJ databases">
        <authorList>
            <person name="Liu G."/>
            <person name="Liu B."/>
        </authorList>
    </citation>
    <scope>NUCLEOTIDE SEQUENCE [LARGE SCALE GENOMIC DNA]</scope>
    <source>
        <strain evidence="4 5">FJAT-51161</strain>
    </source>
</reference>
<dbReference type="Pfam" id="PF00440">
    <property type="entry name" value="TetR_N"/>
    <property type="match status" value="1"/>
</dbReference>
<dbReference type="Gene3D" id="1.10.357.10">
    <property type="entry name" value="Tetracycline Repressor, domain 2"/>
    <property type="match status" value="1"/>
</dbReference>
<feature type="DNA-binding region" description="H-T-H motif" evidence="2">
    <location>
        <begin position="22"/>
        <end position="41"/>
    </location>
</feature>
<evidence type="ECO:0000313" key="4">
    <source>
        <dbReference type="EMBL" id="QQP14899.1"/>
    </source>
</evidence>
<dbReference type="SUPFAM" id="SSF46689">
    <property type="entry name" value="Homeodomain-like"/>
    <property type="match status" value="1"/>
</dbReference>
<dbReference type="EMBL" id="CP067341">
    <property type="protein sequence ID" value="QQP14899.1"/>
    <property type="molecule type" value="Genomic_DNA"/>
</dbReference>
<keyword evidence="1 2" id="KW-0238">DNA-binding</keyword>
<evidence type="ECO:0000256" key="2">
    <source>
        <dbReference type="PROSITE-ProRule" id="PRU00335"/>
    </source>
</evidence>
<accession>A0ABX7B3C0</accession>
<protein>
    <submittedName>
        <fullName evidence="4">Helix-turn-helix transcriptional regulator</fullName>
    </submittedName>
</protein>
<organism evidence="4 5">
    <name type="scientific">Lysinibacillus agricola</name>
    <dbReference type="NCBI Taxonomy" id="2590012"/>
    <lineage>
        <taxon>Bacteria</taxon>
        <taxon>Bacillati</taxon>
        <taxon>Bacillota</taxon>
        <taxon>Bacilli</taxon>
        <taxon>Bacillales</taxon>
        <taxon>Bacillaceae</taxon>
        <taxon>Lysinibacillus</taxon>
    </lineage>
</organism>
<keyword evidence="5" id="KW-1185">Reference proteome</keyword>
<evidence type="ECO:0000259" key="3">
    <source>
        <dbReference type="PROSITE" id="PS50977"/>
    </source>
</evidence>
<gene>
    <name evidence="4" type="ORF">FJQ98_08625</name>
</gene>
<proteinExistence type="predicted"/>
<evidence type="ECO:0000256" key="1">
    <source>
        <dbReference type="ARBA" id="ARBA00023125"/>
    </source>
</evidence>
<sequence length="213" mass="25010">MWKYFVDATAEIIEEEGLENVTIRKVADKAGYNSATIYNYFSEISHLIFFASMKFMKSYTNEVAIYIQKGKDPIEKYLLAWECFCQHSFQKPQIFHAVFIMDLGETPEKLLQHYYQIYPNDLINIPENLTSILFEHNMTKRGRSMLEIALKEGYLSEENVDSINELTILIWQGMFTNILNNRKSYDAEKATRIVMNYISEIVLNANLFCFQNK</sequence>
<dbReference type="Proteomes" id="UP000596049">
    <property type="component" value="Chromosome"/>
</dbReference>
<dbReference type="PROSITE" id="PS50977">
    <property type="entry name" value="HTH_TETR_2"/>
    <property type="match status" value="1"/>
</dbReference>
<dbReference type="InterPro" id="IPR001647">
    <property type="entry name" value="HTH_TetR"/>
</dbReference>
<dbReference type="InterPro" id="IPR009057">
    <property type="entry name" value="Homeodomain-like_sf"/>
</dbReference>
<feature type="domain" description="HTH tetR-type" evidence="3">
    <location>
        <begin position="1"/>
        <end position="59"/>
    </location>
</feature>
<evidence type="ECO:0000313" key="5">
    <source>
        <dbReference type="Proteomes" id="UP000596049"/>
    </source>
</evidence>